<dbReference type="AlphaFoldDB" id="D7CPD5"/>
<reference evidence="2 3" key="2">
    <citation type="journal article" date="2010" name="Stand. Genomic Sci.">
        <title>Complete genome sequence of Syntrophothermus lipocalidus type strain (TGB-C1).</title>
        <authorList>
            <person name="Djao O.D."/>
            <person name="Zhang X."/>
            <person name="Lucas S."/>
            <person name="Lapidus A."/>
            <person name="Del Rio T.G."/>
            <person name="Nolan M."/>
            <person name="Tice H."/>
            <person name="Cheng J.F."/>
            <person name="Han C."/>
            <person name="Tapia R."/>
            <person name="Goodwin L."/>
            <person name="Pitluck S."/>
            <person name="Liolios K."/>
            <person name="Ivanova N."/>
            <person name="Mavromatis K."/>
            <person name="Mikhailova N."/>
            <person name="Ovchinnikova G."/>
            <person name="Pati A."/>
            <person name="Brambilla E."/>
            <person name="Chen A."/>
            <person name="Palaniappan K."/>
            <person name="Land M."/>
            <person name="Hauser L."/>
            <person name="Chang Y.J."/>
            <person name="Jeffries C.D."/>
            <person name="Rohde M."/>
            <person name="Sikorski J."/>
            <person name="Spring S."/>
            <person name="Goker M."/>
            <person name="Detter J.C."/>
            <person name="Woyke T."/>
            <person name="Bristow J."/>
            <person name="Eisen J.A."/>
            <person name="Markowitz V."/>
            <person name="Hugenholtz P."/>
            <person name="Kyrpides N.C."/>
            <person name="Klenk H.P."/>
        </authorList>
    </citation>
    <scope>NUCLEOTIDE SEQUENCE [LARGE SCALE GENOMIC DNA]</scope>
    <source>
        <strain evidence="3">DSM 12680 / TGB-C1</strain>
    </source>
</reference>
<evidence type="ECO:0000313" key="3">
    <source>
        <dbReference type="Proteomes" id="UP000000378"/>
    </source>
</evidence>
<feature type="transmembrane region" description="Helical" evidence="1">
    <location>
        <begin position="24"/>
        <end position="45"/>
    </location>
</feature>
<name>D7CPD5_SYNLT</name>
<dbReference type="HOGENOM" id="CLU_3104769_0_0_9"/>
<gene>
    <name evidence="2" type="ordered locus">Slip_1815</name>
</gene>
<evidence type="ECO:0000256" key="1">
    <source>
        <dbReference type="SAM" id="Phobius"/>
    </source>
</evidence>
<keyword evidence="1" id="KW-0812">Transmembrane</keyword>
<sequence length="51" mass="5783">MSFNVDMNAVYQQFANVFGSLSPLLWPFIGVLLALFVFGGLITIFKHYAQR</sequence>
<dbReference type="STRING" id="643648.Slip_1815"/>
<dbReference type="Proteomes" id="UP000000378">
    <property type="component" value="Chromosome"/>
</dbReference>
<proteinExistence type="predicted"/>
<organism evidence="2 3">
    <name type="scientific">Syntrophothermus lipocalidus (strain DSM 12680 / TGB-C1)</name>
    <dbReference type="NCBI Taxonomy" id="643648"/>
    <lineage>
        <taxon>Bacteria</taxon>
        <taxon>Bacillati</taxon>
        <taxon>Bacillota</taxon>
        <taxon>Clostridia</taxon>
        <taxon>Eubacteriales</taxon>
        <taxon>Syntrophomonadaceae</taxon>
        <taxon>Syntrophothermus</taxon>
    </lineage>
</organism>
<keyword evidence="1" id="KW-0472">Membrane</keyword>
<keyword evidence="1" id="KW-1133">Transmembrane helix</keyword>
<reference evidence="3" key="1">
    <citation type="journal article" date="2010" name="Stand. Genomic Sci.">
        <title>Complete genome sequence of Syntrophothermus lipocalidus type strain (TGB-C1T).</title>
        <authorList>
            <consortium name="US DOE Joint Genome Institute (JGI-PGF)"/>
            <person name="Djao O."/>
            <person name="Zhang X."/>
            <person name="Lucas S."/>
            <person name="Lapidus A."/>
            <person name="Glavina Del Rio T."/>
            <person name="Nolan M."/>
            <person name="Tice H."/>
            <person name="Cheng J."/>
            <person name="Han C."/>
            <person name="Tapia R."/>
            <person name="Goodwin L."/>
            <person name="Pitluck S."/>
            <person name="Liolios K."/>
            <person name="Ivanova N."/>
            <person name="Mavromatis K."/>
            <person name="Mikhailova N."/>
            <person name="Ovchinnikova G."/>
            <person name="Pati A."/>
            <person name="Brambilla E."/>
            <person name="Chen A."/>
            <person name="Palaniappan K."/>
            <person name="Land M."/>
            <person name="Hauser L."/>
            <person name="Chang Y."/>
            <person name="Jeffries C."/>
            <person name="Rohde M."/>
            <person name="Sikorski J."/>
            <person name="Spring S."/>
            <person name="Goker M."/>
            <person name="Detter J."/>
            <person name="Woyke T."/>
            <person name="Bristow J."/>
            <person name="Eisen J."/>
            <person name="Markowitz V."/>
            <person name="Hugenholtz P."/>
            <person name="Kyrpides N."/>
            <person name="Klenk H."/>
        </authorList>
    </citation>
    <scope>NUCLEOTIDE SEQUENCE [LARGE SCALE GENOMIC DNA]</scope>
    <source>
        <strain evidence="3">DSM 12680 / TGB-C1</strain>
    </source>
</reference>
<accession>D7CPD5</accession>
<keyword evidence="3" id="KW-1185">Reference proteome</keyword>
<dbReference type="EMBL" id="CP002048">
    <property type="protein sequence ID" value="ADI02570.1"/>
    <property type="molecule type" value="Genomic_DNA"/>
</dbReference>
<dbReference type="eggNOG" id="ENOG502ZUMW">
    <property type="taxonomic scope" value="Bacteria"/>
</dbReference>
<protein>
    <submittedName>
        <fullName evidence="2">Uncharacterized protein</fullName>
    </submittedName>
</protein>
<evidence type="ECO:0000313" key="2">
    <source>
        <dbReference type="EMBL" id="ADI02570.1"/>
    </source>
</evidence>
<dbReference type="KEGG" id="slp:Slip_1815"/>